<comment type="similarity">
    <text evidence="2 6">Belongs to the terpene synthase family.</text>
</comment>
<evidence type="ECO:0000256" key="6">
    <source>
        <dbReference type="RuleBase" id="RU366034"/>
    </source>
</evidence>
<protein>
    <recommendedName>
        <fullName evidence="6">Terpene synthase</fullName>
        <ecNumber evidence="6">4.2.3.-</ecNumber>
    </recommendedName>
</protein>
<proteinExistence type="inferred from homology"/>
<dbReference type="EC" id="4.2.3.-" evidence="6"/>
<dbReference type="GO" id="GO:0008299">
    <property type="term" value="P:isoprenoid biosynthetic process"/>
    <property type="evidence" value="ECO:0007669"/>
    <property type="project" value="UniProtKB-ARBA"/>
</dbReference>
<accession>A0AAD7TPG5</accession>
<dbReference type="GO" id="GO:0010333">
    <property type="term" value="F:terpene synthase activity"/>
    <property type="evidence" value="ECO:0007669"/>
    <property type="project" value="InterPro"/>
</dbReference>
<dbReference type="GO" id="GO:0046872">
    <property type="term" value="F:metal ion binding"/>
    <property type="evidence" value="ECO:0007669"/>
    <property type="project" value="UniProtKB-KW"/>
</dbReference>
<dbReference type="SFLD" id="SFLDS00005">
    <property type="entry name" value="Isoprenoid_Synthase_Type_I"/>
    <property type="match status" value="1"/>
</dbReference>
<dbReference type="SUPFAM" id="SSF48576">
    <property type="entry name" value="Terpenoid synthases"/>
    <property type="match status" value="1"/>
</dbReference>
<dbReference type="EMBL" id="JAPEVG010000232">
    <property type="protein sequence ID" value="KAJ8473172.1"/>
    <property type="molecule type" value="Genomic_DNA"/>
</dbReference>
<keyword evidence="8" id="KW-1185">Reference proteome</keyword>
<organism evidence="7 8">
    <name type="scientific">Trametes cubensis</name>
    <dbReference type="NCBI Taxonomy" id="1111947"/>
    <lineage>
        <taxon>Eukaryota</taxon>
        <taxon>Fungi</taxon>
        <taxon>Dikarya</taxon>
        <taxon>Basidiomycota</taxon>
        <taxon>Agaricomycotina</taxon>
        <taxon>Agaricomycetes</taxon>
        <taxon>Polyporales</taxon>
        <taxon>Polyporaceae</taxon>
        <taxon>Trametes</taxon>
    </lineage>
</organism>
<sequence length="377" mass="43054">MYSARYTQQPNYPATPRPPSASFDSFLPSHPSFILMASVSSGSFVLPDLHAVTPFVGSFNPHYPAAASESSEWINSYRVLSDKKRAFFLQGGSELLCAHAYSYADYERFRVTCDFVNLLFTVDEISDDQNGKDAYGTGLIFYNSMSNLDYDDGTTLCKMTKEFTARLLKHCGPLTYRRFVKHCKDYIEAVAKEAELRERGEVLDLVSYQILRRENSAVRFCFGLAGYALGIDLPDEVVEHPTFMAMHLATVDMVCWSNDLYSYNMEQAMGHTGNNVMTVLMQDKGLDLQGAADHVGVHFKNLIDTFLEAKRTLPTWGKKIDWEVSQYIMAMETWVIGNLNWSFETQRYFGHARHEIKRTRVVHLYPRRVEESSDDEN</sequence>
<evidence type="ECO:0000313" key="8">
    <source>
        <dbReference type="Proteomes" id="UP001215151"/>
    </source>
</evidence>
<dbReference type="InterPro" id="IPR034686">
    <property type="entry name" value="Terpene_cyclase-like_2"/>
</dbReference>
<evidence type="ECO:0000256" key="2">
    <source>
        <dbReference type="ARBA" id="ARBA00006333"/>
    </source>
</evidence>
<keyword evidence="4 6" id="KW-0460">Magnesium</keyword>
<dbReference type="PANTHER" id="PTHR35201">
    <property type="entry name" value="TERPENE SYNTHASE"/>
    <property type="match status" value="1"/>
</dbReference>
<reference evidence="7" key="1">
    <citation type="submission" date="2022-11" db="EMBL/GenBank/DDBJ databases">
        <title>Genome Sequence of Cubamyces cubensis.</title>
        <authorList>
            <person name="Buettner E."/>
        </authorList>
    </citation>
    <scope>NUCLEOTIDE SEQUENCE</scope>
    <source>
        <strain evidence="7">MPL-01</strain>
    </source>
</reference>
<keyword evidence="3 6" id="KW-0479">Metal-binding</keyword>
<evidence type="ECO:0000256" key="4">
    <source>
        <dbReference type="ARBA" id="ARBA00022842"/>
    </source>
</evidence>
<dbReference type="Pfam" id="PF19086">
    <property type="entry name" value="Terpene_syn_C_2"/>
    <property type="match status" value="1"/>
</dbReference>
<name>A0AAD7TPG5_9APHY</name>
<gene>
    <name evidence="7" type="ORF">ONZ51_g8037</name>
</gene>
<comment type="cofactor">
    <cofactor evidence="1 6">
        <name>Mg(2+)</name>
        <dbReference type="ChEBI" id="CHEBI:18420"/>
    </cofactor>
</comment>
<evidence type="ECO:0000256" key="3">
    <source>
        <dbReference type="ARBA" id="ARBA00022723"/>
    </source>
</evidence>
<evidence type="ECO:0000313" key="7">
    <source>
        <dbReference type="EMBL" id="KAJ8473172.1"/>
    </source>
</evidence>
<evidence type="ECO:0000256" key="5">
    <source>
        <dbReference type="ARBA" id="ARBA00023239"/>
    </source>
</evidence>
<dbReference type="SFLD" id="SFLDG01020">
    <property type="entry name" value="Terpene_Cyclase_Like_2"/>
    <property type="match status" value="1"/>
</dbReference>
<comment type="caution">
    <text evidence="7">The sequence shown here is derived from an EMBL/GenBank/DDBJ whole genome shotgun (WGS) entry which is preliminary data.</text>
</comment>
<dbReference type="Gene3D" id="1.10.600.10">
    <property type="entry name" value="Farnesyl Diphosphate Synthase"/>
    <property type="match status" value="1"/>
</dbReference>
<dbReference type="Proteomes" id="UP001215151">
    <property type="component" value="Unassembled WGS sequence"/>
</dbReference>
<dbReference type="InterPro" id="IPR008949">
    <property type="entry name" value="Isoprenoid_synthase_dom_sf"/>
</dbReference>
<evidence type="ECO:0000256" key="1">
    <source>
        <dbReference type="ARBA" id="ARBA00001946"/>
    </source>
</evidence>
<dbReference type="AlphaFoldDB" id="A0AAD7TPG5"/>
<dbReference type="PANTHER" id="PTHR35201:SF4">
    <property type="entry name" value="BETA-PINACENE SYNTHASE-RELATED"/>
    <property type="match status" value="1"/>
</dbReference>
<keyword evidence="5 6" id="KW-0456">Lyase</keyword>